<feature type="coiled-coil region" evidence="1">
    <location>
        <begin position="193"/>
        <end position="308"/>
    </location>
</feature>
<dbReference type="Pfam" id="PF24851">
    <property type="entry name" value="DUF7725"/>
    <property type="match status" value="1"/>
</dbReference>
<feature type="compositionally biased region" description="Basic and acidic residues" evidence="2">
    <location>
        <begin position="29"/>
        <end position="44"/>
    </location>
</feature>
<feature type="domain" description="DUF7725" evidence="3">
    <location>
        <begin position="762"/>
        <end position="834"/>
    </location>
</feature>
<feature type="region of interest" description="Disordered" evidence="2">
    <location>
        <begin position="924"/>
        <end position="951"/>
    </location>
</feature>
<reference evidence="4" key="1">
    <citation type="submission" date="2021-01" db="EMBL/GenBank/DDBJ databases">
        <title>Adiantum capillus-veneris genome.</title>
        <authorList>
            <person name="Fang Y."/>
            <person name="Liao Q."/>
        </authorList>
    </citation>
    <scope>NUCLEOTIDE SEQUENCE</scope>
    <source>
        <strain evidence="4">H3</strain>
        <tissue evidence="4">Leaf</tissue>
    </source>
</reference>
<dbReference type="EMBL" id="JABFUD020000003">
    <property type="protein sequence ID" value="KAI5082215.1"/>
    <property type="molecule type" value="Genomic_DNA"/>
</dbReference>
<dbReference type="PANTHER" id="PTHR35766">
    <property type="entry name" value="OS08G0543600 PROTEIN"/>
    <property type="match status" value="1"/>
</dbReference>
<dbReference type="PANTHER" id="PTHR35766:SF1">
    <property type="entry name" value="OS08G0543600 PROTEIN"/>
    <property type="match status" value="1"/>
</dbReference>
<evidence type="ECO:0000259" key="3">
    <source>
        <dbReference type="Pfam" id="PF24851"/>
    </source>
</evidence>
<feature type="region of interest" description="Disordered" evidence="2">
    <location>
        <begin position="993"/>
        <end position="1025"/>
    </location>
</feature>
<feature type="coiled-coil region" evidence="1">
    <location>
        <begin position="141"/>
        <end position="168"/>
    </location>
</feature>
<dbReference type="InterPro" id="IPR056142">
    <property type="entry name" value="DUF7725"/>
</dbReference>
<feature type="region of interest" description="Disordered" evidence="2">
    <location>
        <begin position="702"/>
        <end position="759"/>
    </location>
</feature>
<evidence type="ECO:0000313" key="5">
    <source>
        <dbReference type="Proteomes" id="UP000886520"/>
    </source>
</evidence>
<keyword evidence="5" id="KW-1185">Reference proteome</keyword>
<accession>A0A9D4V989</accession>
<proteinExistence type="predicted"/>
<name>A0A9D4V989_ADICA</name>
<evidence type="ECO:0000256" key="2">
    <source>
        <dbReference type="SAM" id="MobiDB-lite"/>
    </source>
</evidence>
<feature type="compositionally biased region" description="Polar residues" evidence="2">
    <location>
        <begin position="392"/>
        <end position="411"/>
    </location>
</feature>
<comment type="caution">
    <text evidence="4">The sequence shown here is derived from an EMBL/GenBank/DDBJ whole genome shotgun (WGS) entry which is preliminary data.</text>
</comment>
<evidence type="ECO:0000256" key="1">
    <source>
        <dbReference type="SAM" id="Coils"/>
    </source>
</evidence>
<feature type="region of interest" description="Disordered" evidence="2">
    <location>
        <begin position="388"/>
        <end position="420"/>
    </location>
</feature>
<keyword evidence="1" id="KW-0175">Coiled coil</keyword>
<feature type="compositionally biased region" description="Polar residues" evidence="2">
    <location>
        <begin position="1012"/>
        <end position="1025"/>
    </location>
</feature>
<organism evidence="4 5">
    <name type="scientific">Adiantum capillus-veneris</name>
    <name type="common">Maidenhair fern</name>
    <dbReference type="NCBI Taxonomy" id="13818"/>
    <lineage>
        <taxon>Eukaryota</taxon>
        <taxon>Viridiplantae</taxon>
        <taxon>Streptophyta</taxon>
        <taxon>Embryophyta</taxon>
        <taxon>Tracheophyta</taxon>
        <taxon>Polypodiopsida</taxon>
        <taxon>Polypodiidae</taxon>
        <taxon>Polypodiales</taxon>
        <taxon>Pteridineae</taxon>
        <taxon>Pteridaceae</taxon>
        <taxon>Vittarioideae</taxon>
        <taxon>Adiantum</taxon>
    </lineage>
</organism>
<sequence length="1025" mass="113101">MEAVGGHNALLGMHNPVGRKEWRVVTEGSARDRLTGDGSMEHSRVNGSARMRPLHADNPRNGRIFHSGASSGSSSDSDHHTSDANQIIVASHESLRQNGEDIKLYDEALHIHEQEPASNGHSSSLSNGLPLDFGGLNSSKHETLEQRLHDVIRQREQLQRLEAELRAQFIARSEIIRVQNSYDEQTKQHASVVSNLQEQLQERDHRLHELEQKLEERERQLHANQKEASEAVNQVWAKDGLLREQTSELATLRRERETLIAEQKATLTQFEADRAQLLSRLQDLEEQIQEKERQLQEIDEQHRTAQETLAYKDEQLREAQAWVQRAQELDAFYANTHNSLHAELRDRNEQINQLWLGQQRQLAEVERYHSQTIQRLRMEVAEAREQNRMLKSGSSCNIDSKSEQSLNASSGDNDHSSATDASVKLRKGVASGSNQVEHTGVLPVPASPVLGATAPVLAGNPIPVLHQFAGQPQGMLPTIPAAPAHITQSTFSNPVVMPAQQHLPLTHQQALHSKLIQQPQSSQRFTHPQPLPVYSHFPETKSPISIHPRGVHHHHQQIDQQSRDQVAIDQGGMTAGLDFSQLTSSSVAQQSASMQLSVQAGHVLHQESSPFVEKQVGQAVQEKHVNEEQNLEGFGKTVALQDSKEQQFQQQQEEKAIFFDDKDSEKDVDSIQVFPQHPIIHQLELPTDSVVTEVIEQHHGLDSKVDEQQISGSQASGVSSFTSQDTQAKQGPSAQSAPTVTASVGQQTSTSEGNGKSPLPMLLDEKSLLACLVRAIPSEASARIKISTTLPNRLGKMLAPLHWHDYKRQYGRLDDFISSHPKLFVIDGDFVHLREGAHAIISATTAVAKVAAAAAAPSSLGTNWPPTVAITPVSQSQVQRTRKNTAPVFMVPGSASNHTKQEILFSHVQMNGGHRLHQGFLSKDAQPPQHQQRNVSFTGVTSSNGSKLMSALGSRTDGIHSGAANAEFVDASSIPYGASTAARKTDMIFGGRQGARPHAVEPEPFARKEFSGLSQSQENRIPRSS</sequence>
<dbReference type="OrthoDB" id="2020644at2759"/>
<feature type="compositionally biased region" description="Basic and acidic residues" evidence="2">
    <location>
        <begin position="998"/>
        <end position="1010"/>
    </location>
</feature>
<feature type="compositionally biased region" description="Polar residues" evidence="2">
    <location>
        <begin position="708"/>
        <end position="754"/>
    </location>
</feature>
<feature type="region of interest" description="Disordered" evidence="2">
    <location>
        <begin position="29"/>
        <end position="82"/>
    </location>
</feature>
<dbReference type="AlphaFoldDB" id="A0A9D4V989"/>
<feature type="compositionally biased region" description="Low complexity" evidence="2">
    <location>
        <begin position="66"/>
        <end position="75"/>
    </location>
</feature>
<evidence type="ECO:0000313" key="4">
    <source>
        <dbReference type="EMBL" id="KAI5082215.1"/>
    </source>
</evidence>
<protein>
    <recommendedName>
        <fullName evidence="3">DUF7725 domain-containing protein</fullName>
    </recommendedName>
</protein>
<dbReference type="Proteomes" id="UP000886520">
    <property type="component" value="Chromosome 2"/>
</dbReference>
<feature type="compositionally biased region" description="Polar residues" evidence="2">
    <location>
        <begin position="928"/>
        <end position="947"/>
    </location>
</feature>
<gene>
    <name evidence="4" type="ORF">GOP47_0001958</name>
</gene>